<keyword evidence="2" id="KW-0472">Membrane</keyword>
<feature type="transmembrane region" description="Helical" evidence="2">
    <location>
        <begin position="309"/>
        <end position="327"/>
    </location>
</feature>
<comment type="caution">
    <text evidence="3">The sequence shown here is derived from an EMBL/GenBank/DDBJ whole genome shotgun (WGS) entry which is preliminary data.</text>
</comment>
<proteinExistence type="predicted"/>
<feature type="transmembrane region" description="Helical" evidence="2">
    <location>
        <begin position="224"/>
        <end position="245"/>
    </location>
</feature>
<keyword evidence="2" id="KW-0812">Transmembrane</keyword>
<keyword evidence="2" id="KW-1133">Transmembrane helix</keyword>
<evidence type="ECO:0000256" key="2">
    <source>
        <dbReference type="SAM" id="Phobius"/>
    </source>
</evidence>
<gene>
    <name evidence="3" type="ORF">H9815_14020</name>
</gene>
<feature type="transmembrane region" description="Helical" evidence="2">
    <location>
        <begin position="180"/>
        <end position="203"/>
    </location>
</feature>
<reference evidence="3" key="1">
    <citation type="journal article" date="2021" name="PeerJ">
        <title>Extensive microbial diversity within the chicken gut microbiome revealed by metagenomics and culture.</title>
        <authorList>
            <person name="Gilroy R."/>
            <person name="Ravi A."/>
            <person name="Getino M."/>
            <person name="Pursley I."/>
            <person name="Horton D.L."/>
            <person name="Alikhan N.F."/>
            <person name="Baker D."/>
            <person name="Gharbi K."/>
            <person name="Hall N."/>
            <person name="Watson M."/>
            <person name="Adriaenssens E.M."/>
            <person name="Foster-Nyarko E."/>
            <person name="Jarju S."/>
            <person name="Secka A."/>
            <person name="Antonio M."/>
            <person name="Oren A."/>
            <person name="Chaudhuri R.R."/>
            <person name="La Ragione R."/>
            <person name="Hildebrand F."/>
            <person name="Pallen M.J."/>
        </authorList>
    </citation>
    <scope>NUCLEOTIDE SEQUENCE</scope>
    <source>
        <strain evidence="3">ChiGjej4B4-7305</strain>
    </source>
</reference>
<name>A0A9D2EGE5_9MICO</name>
<feature type="compositionally biased region" description="Low complexity" evidence="1">
    <location>
        <begin position="13"/>
        <end position="33"/>
    </location>
</feature>
<feature type="transmembrane region" description="Helical" evidence="2">
    <location>
        <begin position="352"/>
        <end position="370"/>
    </location>
</feature>
<feature type="transmembrane region" description="Helical" evidence="2">
    <location>
        <begin position="134"/>
        <end position="160"/>
    </location>
</feature>
<reference evidence="3" key="2">
    <citation type="submission" date="2021-04" db="EMBL/GenBank/DDBJ databases">
        <authorList>
            <person name="Gilroy R."/>
        </authorList>
    </citation>
    <scope>NUCLEOTIDE SEQUENCE</scope>
    <source>
        <strain evidence="3">ChiGjej4B4-7305</strain>
    </source>
</reference>
<feature type="transmembrane region" description="Helical" evidence="2">
    <location>
        <begin position="103"/>
        <end position="122"/>
    </location>
</feature>
<accession>A0A9D2EGE5</accession>
<evidence type="ECO:0000313" key="3">
    <source>
        <dbReference type="EMBL" id="HIZ36885.1"/>
    </source>
</evidence>
<sequence>MTTTAPDPHHCAGGQPSPSGSTGPVHLQTGTPHPGHPEPGRAQLGRPDPSHPRRGRLPVLIAGTWSVVYCVLGLVWALGGPGNPFTGSNAPIPANSLLDQTHALVSGLTIAGIAVVMGILTLRLVRGQTDRATAGLAVGVGLLLAVVLTDVRILMTMGYLPVMLVALALGNLEMEVLAAMATWPSANMLLMMVAGVSLTVLGMRPLMARLQHADPARALRVGRVAVAVAMVVPLGYATTRLGWLLGVPVGLSPEFLAGIREITPIGAGLATLAVIGAVLTLGLVQRWGEVWPRWVPVLRGREIPARGPAYAALAVAVPIGAAGLMYIRKMVAGVPIGPPGAETQIGAWLPEMLWPLWAAALAVAALAYLIRRGSSRPQAERRR</sequence>
<protein>
    <submittedName>
        <fullName evidence="3">Uncharacterized protein</fullName>
    </submittedName>
</protein>
<organism evidence="3 4">
    <name type="scientific">Candidatus Ruania gallistercoris</name>
    <dbReference type="NCBI Taxonomy" id="2838746"/>
    <lineage>
        <taxon>Bacteria</taxon>
        <taxon>Bacillati</taxon>
        <taxon>Actinomycetota</taxon>
        <taxon>Actinomycetes</taxon>
        <taxon>Micrococcales</taxon>
        <taxon>Ruaniaceae</taxon>
        <taxon>Ruania</taxon>
    </lineage>
</organism>
<evidence type="ECO:0000313" key="4">
    <source>
        <dbReference type="Proteomes" id="UP000824037"/>
    </source>
</evidence>
<dbReference type="AlphaFoldDB" id="A0A9D2EGE5"/>
<feature type="region of interest" description="Disordered" evidence="1">
    <location>
        <begin position="1"/>
        <end position="55"/>
    </location>
</feature>
<dbReference type="Proteomes" id="UP000824037">
    <property type="component" value="Unassembled WGS sequence"/>
</dbReference>
<feature type="transmembrane region" description="Helical" evidence="2">
    <location>
        <begin position="265"/>
        <end position="284"/>
    </location>
</feature>
<evidence type="ECO:0000256" key="1">
    <source>
        <dbReference type="SAM" id="MobiDB-lite"/>
    </source>
</evidence>
<dbReference type="EMBL" id="DXBY01000241">
    <property type="protein sequence ID" value="HIZ36885.1"/>
    <property type="molecule type" value="Genomic_DNA"/>
</dbReference>
<feature type="transmembrane region" description="Helical" evidence="2">
    <location>
        <begin position="59"/>
        <end position="79"/>
    </location>
</feature>